<dbReference type="RefSeq" id="WP_203528474.1">
    <property type="nucleotide sequence ID" value="NZ_CP083373.1"/>
</dbReference>
<keyword evidence="5" id="KW-0804">Transcription</keyword>
<sequence>MHDARTSTISASDYAVLVLLGPLIKRLETEAPQITLHLVPRSRDTEKMLHDDLVDVVIEPSELLPDSDFPPEPLLSDRWLCAADAGTRQLGARARFRWMHSFARRTLRTASAPTGDQTWPISIWRERASAVQRRA</sequence>
<dbReference type="InterPro" id="IPR005119">
    <property type="entry name" value="LysR_subst-bd"/>
</dbReference>
<dbReference type="EMBL" id="WXFA01000011">
    <property type="protein sequence ID" value="MBM3092707.1"/>
    <property type="molecule type" value="Genomic_DNA"/>
</dbReference>
<feature type="domain" description="LysR substrate-binding" evidence="6">
    <location>
        <begin position="5"/>
        <end position="88"/>
    </location>
</feature>
<protein>
    <recommendedName>
        <fullName evidence="6">LysR substrate-binding domain-containing protein</fullName>
    </recommendedName>
</protein>
<dbReference type="GO" id="GO:0006355">
    <property type="term" value="P:regulation of DNA-templated transcription"/>
    <property type="evidence" value="ECO:0007669"/>
    <property type="project" value="TreeGrafter"/>
</dbReference>
<evidence type="ECO:0000256" key="5">
    <source>
        <dbReference type="ARBA" id="ARBA00023163"/>
    </source>
</evidence>
<keyword evidence="4" id="KW-0238">DNA-binding</keyword>
<dbReference type="AlphaFoldDB" id="A0AAW4FNF2"/>
<dbReference type="GO" id="GO:0003677">
    <property type="term" value="F:DNA binding"/>
    <property type="evidence" value="ECO:0007669"/>
    <property type="project" value="UniProtKB-KW"/>
</dbReference>
<gene>
    <name evidence="7" type="ORF">GFB56_18095</name>
</gene>
<dbReference type="InterPro" id="IPR050389">
    <property type="entry name" value="LysR-type_TF"/>
</dbReference>
<keyword evidence="2" id="KW-0678">Repressor</keyword>
<evidence type="ECO:0000313" key="8">
    <source>
        <dbReference type="Proteomes" id="UP000744980"/>
    </source>
</evidence>
<proteinExistence type="inferred from homology"/>
<dbReference type="PANTHER" id="PTHR30118">
    <property type="entry name" value="HTH-TYPE TRANSCRIPTIONAL REGULATOR LEUO-RELATED"/>
    <property type="match status" value="1"/>
</dbReference>
<evidence type="ECO:0000256" key="1">
    <source>
        <dbReference type="ARBA" id="ARBA00009437"/>
    </source>
</evidence>
<reference evidence="7 8" key="1">
    <citation type="submission" date="2020-01" db="EMBL/GenBank/DDBJ databases">
        <title>Draft genome assembly of Ensifer adhaerens T173.</title>
        <authorList>
            <person name="Craig J.E."/>
            <person name="Stinchcombe J.R."/>
        </authorList>
    </citation>
    <scope>NUCLEOTIDE SEQUENCE [LARGE SCALE GENOMIC DNA]</scope>
    <source>
        <strain evidence="7 8">T173</strain>
    </source>
</reference>
<dbReference type="Gene3D" id="3.40.190.10">
    <property type="entry name" value="Periplasmic binding protein-like II"/>
    <property type="match status" value="2"/>
</dbReference>
<dbReference type="SUPFAM" id="SSF53850">
    <property type="entry name" value="Periplasmic binding protein-like II"/>
    <property type="match status" value="1"/>
</dbReference>
<evidence type="ECO:0000256" key="3">
    <source>
        <dbReference type="ARBA" id="ARBA00023015"/>
    </source>
</evidence>
<dbReference type="Proteomes" id="UP000744980">
    <property type="component" value="Unassembled WGS sequence"/>
</dbReference>
<organism evidence="7 8">
    <name type="scientific">Ensifer canadensis</name>
    <dbReference type="NCBI Taxonomy" id="555315"/>
    <lineage>
        <taxon>Bacteria</taxon>
        <taxon>Pseudomonadati</taxon>
        <taxon>Pseudomonadota</taxon>
        <taxon>Alphaproteobacteria</taxon>
        <taxon>Hyphomicrobiales</taxon>
        <taxon>Rhizobiaceae</taxon>
        <taxon>Sinorhizobium/Ensifer group</taxon>
        <taxon>Ensifer</taxon>
    </lineage>
</organism>
<evidence type="ECO:0000259" key="6">
    <source>
        <dbReference type="Pfam" id="PF03466"/>
    </source>
</evidence>
<accession>A0AAW4FNF2</accession>
<evidence type="ECO:0000256" key="4">
    <source>
        <dbReference type="ARBA" id="ARBA00023125"/>
    </source>
</evidence>
<name>A0AAW4FNF2_9HYPH</name>
<comment type="caution">
    <text evidence="7">The sequence shown here is derived from an EMBL/GenBank/DDBJ whole genome shotgun (WGS) entry which is preliminary data.</text>
</comment>
<evidence type="ECO:0000313" key="7">
    <source>
        <dbReference type="EMBL" id="MBM3092707.1"/>
    </source>
</evidence>
<dbReference type="PANTHER" id="PTHR30118:SF6">
    <property type="entry name" value="HTH-TYPE TRANSCRIPTIONAL REGULATOR LEUO"/>
    <property type="match status" value="1"/>
</dbReference>
<keyword evidence="8" id="KW-1185">Reference proteome</keyword>
<evidence type="ECO:0000256" key="2">
    <source>
        <dbReference type="ARBA" id="ARBA00022491"/>
    </source>
</evidence>
<comment type="similarity">
    <text evidence="1">Belongs to the LysR transcriptional regulatory family.</text>
</comment>
<keyword evidence="3" id="KW-0805">Transcription regulation</keyword>
<dbReference type="Pfam" id="PF03466">
    <property type="entry name" value="LysR_substrate"/>
    <property type="match status" value="1"/>
</dbReference>